<dbReference type="EMBL" id="CALTRL010001526">
    <property type="protein sequence ID" value="CAH7672937.1"/>
    <property type="molecule type" value="Genomic_DNA"/>
</dbReference>
<accession>A0AAV0AU28</accession>
<feature type="region of interest" description="Disordered" evidence="1">
    <location>
        <begin position="438"/>
        <end position="673"/>
    </location>
</feature>
<evidence type="ECO:0000256" key="1">
    <source>
        <dbReference type="SAM" id="MobiDB-lite"/>
    </source>
</evidence>
<sequence length="701" mass="73681">MELKLLINVLFYLLLNQNVEAGNRENRRSLGLPQSIGPNSMNNPQFVDTNPFNITSGLGFNQTGNGLGPNGPQIGNFTTGFNGGGQPFDWHSQLEASLNTPLNSLKGLEPYQSQIQTLVTSSSSITKSQSSSISVSSSTSDNNGGLQSCGAQEYITLSATSLTALSSFYTKLESFESVCSQNGLQKSGQLVQKFKSSVSSTMLSVVQLSATNEVTTCKIQPSQCQPGTQVQNSINQFSQSVTEIEQSISTEIQSLNGNGGCKPQISNGLQNGFLGSNNSMVSDGLVGTFPTGNNYSAAGNSLQRRGDFNQTGNPTNPLGNGYNMTSSLGDGRGLGFSPGDSSKQYSGNQGSPSYTITTKTTSSKSFEKSKSQKSTFTTSTQYGNSKECGLINSQPSKGPTGIYIGNSNSQTVNINYNTVLNTNSQTIHKFIKTVNGGKVEDNSNNQNYPSNGNQYPSGNSNYPSNGNQYPSGNPNYPSNGNQYPDNSNYPNNGNQYPSDNSNYPSNGNQYPSGNSNYPSNGNQYPSDNSNYPNNGGGSGYPTVPNGGSEYPSGGSGGSSYPSNTTEYPSGGSTSGYPSQPQQQPNNPTDTSGYPANTSGYPTQNSGYPADTSGYPADTSGYPTENSGNPTNSSSYPTGGSGYPSGGQTPEHTSGSGYPSGGDTSSQCVCPGDKSHSLRIRSLEDQLASIHRVMKKRGLSEL</sequence>
<evidence type="ECO:0000313" key="4">
    <source>
        <dbReference type="Proteomes" id="UP001153365"/>
    </source>
</evidence>
<organism evidence="3 4">
    <name type="scientific">Phakopsora pachyrhizi</name>
    <name type="common">Asian soybean rust disease fungus</name>
    <dbReference type="NCBI Taxonomy" id="170000"/>
    <lineage>
        <taxon>Eukaryota</taxon>
        <taxon>Fungi</taxon>
        <taxon>Dikarya</taxon>
        <taxon>Basidiomycota</taxon>
        <taxon>Pucciniomycotina</taxon>
        <taxon>Pucciniomycetes</taxon>
        <taxon>Pucciniales</taxon>
        <taxon>Phakopsoraceae</taxon>
        <taxon>Phakopsora</taxon>
    </lineage>
</organism>
<dbReference type="AlphaFoldDB" id="A0AAV0AU28"/>
<name>A0AAV0AU28_PHAPC</name>
<feature type="compositionally biased region" description="Polar residues" evidence="1">
    <location>
        <begin position="339"/>
        <end position="350"/>
    </location>
</feature>
<feature type="compositionally biased region" description="Polar residues" evidence="1">
    <location>
        <begin position="485"/>
        <end position="507"/>
    </location>
</feature>
<feature type="signal peptide" evidence="2">
    <location>
        <begin position="1"/>
        <end position="21"/>
    </location>
</feature>
<feature type="compositionally biased region" description="Polar residues" evidence="1">
    <location>
        <begin position="620"/>
        <end position="631"/>
    </location>
</feature>
<keyword evidence="2" id="KW-0732">Signal</keyword>
<feature type="chain" id="PRO_5043336784" evidence="2">
    <location>
        <begin position="22"/>
        <end position="701"/>
    </location>
</feature>
<protein>
    <submittedName>
        <fullName evidence="3">Expressed protein</fullName>
    </submittedName>
</protein>
<feature type="compositionally biased region" description="Polar residues" evidence="1">
    <location>
        <begin position="589"/>
        <end position="606"/>
    </location>
</feature>
<feature type="compositionally biased region" description="Polar residues" evidence="1">
    <location>
        <begin position="296"/>
        <end position="328"/>
    </location>
</feature>
<dbReference type="Proteomes" id="UP001153365">
    <property type="component" value="Unassembled WGS sequence"/>
</dbReference>
<feature type="compositionally biased region" description="Low complexity" evidence="1">
    <location>
        <begin position="351"/>
        <end position="364"/>
    </location>
</feature>
<reference evidence="3" key="1">
    <citation type="submission" date="2022-06" db="EMBL/GenBank/DDBJ databases">
        <authorList>
            <consortium name="SYNGENTA / RWTH Aachen University"/>
        </authorList>
    </citation>
    <scope>NUCLEOTIDE SEQUENCE</scope>
</reference>
<feature type="compositionally biased region" description="Polar residues" evidence="1">
    <location>
        <begin position="647"/>
        <end position="667"/>
    </location>
</feature>
<evidence type="ECO:0000313" key="3">
    <source>
        <dbReference type="EMBL" id="CAH7672937.1"/>
    </source>
</evidence>
<comment type="caution">
    <text evidence="3">The sequence shown here is derived from an EMBL/GenBank/DDBJ whole genome shotgun (WGS) entry which is preliminary data.</text>
</comment>
<keyword evidence="4" id="KW-1185">Reference proteome</keyword>
<proteinExistence type="predicted"/>
<feature type="compositionally biased region" description="Low complexity" evidence="1">
    <location>
        <begin position="546"/>
        <end position="588"/>
    </location>
</feature>
<evidence type="ECO:0000256" key="2">
    <source>
        <dbReference type="SAM" id="SignalP"/>
    </source>
</evidence>
<feature type="region of interest" description="Disordered" evidence="1">
    <location>
        <begin position="296"/>
        <end position="393"/>
    </location>
</feature>
<gene>
    <name evidence="3" type="ORF">PPACK8108_LOCUS7776</name>
</gene>
<feature type="compositionally biased region" description="Low complexity" evidence="1">
    <location>
        <begin position="442"/>
        <end position="484"/>
    </location>
</feature>
<feature type="compositionally biased region" description="Low complexity" evidence="1">
    <location>
        <begin position="508"/>
        <end position="533"/>
    </location>
</feature>